<dbReference type="PROSITE" id="PS01031">
    <property type="entry name" value="SHSP"/>
    <property type="match status" value="1"/>
</dbReference>
<comment type="similarity">
    <text evidence="1 2">Belongs to the small heat shock protein (HSP20) family.</text>
</comment>
<evidence type="ECO:0000256" key="1">
    <source>
        <dbReference type="PROSITE-ProRule" id="PRU00285"/>
    </source>
</evidence>
<sequence length="141" mass="15700">MLMRTDPFREFDRITQQILESNRPAAVPMDAYREGDDFVLHLDLPGVAPEGIDVEVEQNVLTVKADRPALRREGRDVVACERPSGTFTRRILLGDSLDTENIAADHADGVLTLRIPVAERSKARKIVVGRPGDRRQTAINA</sequence>
<dbReference type="Proteomes" id="UP000536604">
    <property type="component" value="Unassembled WGS sequence"/>
</dbReference>
<proteinExistence type="inferred from homology"/>
<evidence type="ECO:0000313" key="5">
    <source>
        <dbReference type="Proteomes" id="UP000536604"/>
    </source>
</evidence>
<evidence type="ECO:0000259" key="3">
    <source>
        <dbReference type="PROSITE" id="PS01031"/>
    </source>
</evidence>
<dbReference type="AlphaFoldDB" id="A0A841ILT1"/>
<evidence type="ECO:0000256" key="2">
    <source>
        <dbReference type="RuleBase" id="RU003616"/>
    </source>
</evidence>
<dbReference type="InterPro" id="IPR002068">
    <property type="entry name" value="A-crystallin/Hsp20_dom"/>
</dbReference>
<dbReference type="InterPro" id="IPR008978">
    <property type="entry name" value="HSP20-like_chaperone"/>
</dbReference>
<gene>
    <name evidence="4" type="ORF">FHS13_001562</name>
</gene>
<name>A0A841ILT1_9ACTN</name>
<feature type="domain" description="SHSP" evidence="3">
    <location>
        <begin position="20"/>
        <end position="133"/>
    </location>
</feature>
<evidence type="ECO:0000313" key="4">
    <source>
        <dbReference type="EMBL" id="MBB6119613.1"/>
    </source>
</evidence>
<reference evidence="4 5" key="1">
    <citation type="submission" date="2020-08" db="EMBL/GenBank/DDBJ databases">
        <title>Genomic Encyclopedia of Type Strains, Phase III (KMG-III): the genomes of soil and plant-associated and newly described type strains.</title>
        <authorList>
            <person name="Whitman W."/>
        </authorList>
    </citation>
    <scope>NUCLEOTIDE SEQUENCE [LARGE SCALE GENOMIC DNA]</scope>
    <source>
        <strain evidence="4 5">CECT 8712</strain>
    </source>
</reference>
<accession>A0A841ILT1</accession>
<organism evidence="4 5">
    <name type="scientific">Nocardiopsis algeriensis</name>
    <dbReference type="NCBI Taxonomy" id="1478215"/>
    <lineage>
        <taxon>Bacteria</taxon>
        <taxon>Bacillati</taxon>
        <taxon>Actinomycetota</taxon>
        <taxon>Actinomycetes</taxon>
        <taxon>Streptosporangiales</taxon>
        <taxon>Nocardiopsidaceae</taxon>
        <taxon>Nocardiopsis</taxon>
    </lineage>
</organism>
<dbReference type="SUPFAM" id="SSF49764">
    <property type="entry name" value="HSP20-like chaperones"/>
    <property type="match status" value="1"/>
</dbReference>
<protein>
    <submittedName>
        <fullName evidence="4">HSP20 family protein</fullName>
    </submittedName>
</protein>
<dbReference type="CDD" id="cd06464">
    <property type="entry name" value="ACD_sHsps-like"/>
    <property type="match status" value="1"/>
</dbReference>
<comment type="caution">
    <text evidence="4">The sequence shown here is derived from an EMBL/GenBank/DDBJ whole genome shotgun (WGS) entry which is preliminary data.</text>
</comment>
<keyword evidence="5" id="KW-1185">Reference proteome</keyword>
<dbReference type="Pfam" id="PF00011">
    <property type="entry name" value="HSP20"/>
    <property type="match status" value="1"/>
</dbReference>
<dbReference type="EMBL" id="JACHJO010000004">
    <property type="protein sequence ID" value="MBB6119613.1"/>
    <property type="molecule type" value="Genomic_DNA"/>
</dbReference>
<dbReference type="InterPro" id="IPR031107">
    <property type="entry name" value="Small_HSP"/>
</dbReference>
<dbReference type="PANTHER" id="PTHR11527">
    <property type="entry name" value="HEAT-SHOCK PROTEIN 20 FAMILY MEMBER"/>
    <property type="match status" value="1"/>
</dbReference>
<dbReference type="RefSeq" id="WP_184289785.1">
    <property type="nucleotide sequence ID" value="NZ_JACHJO010000004.1"/>
</dbReference>
<dbReference type="Gene3D" id="2.60.40.790">
    <property type="match status" value="1"/>
</dbReference>